<accession>A0A097QZA2</accession>
<dbReference type="Proteomes" id="UP000029986">
    <property type="component" value="Chromosome"/>
</dbReference>
<evidence type="ECO:0000313" key="3">
    <source>
        <dbReference type="EMBL" id="AIU71792.1"/>
    </source>
</evidence>
<dbReference type="eggNOG" id="COG1238">
    <property type="taxonomic scope" value="Bacteria"/>
</dbReference>
<evidence type="ECO:0000313" key="4">
    <source>
        <dbReference type="Proteomes" id="UP000029986"/>
    </source>
</evidence>
<keyword evidence="1" id="KW-1133">Transmembrane helix</keyword>
<proteinExistence type="predicted"/>
<dbReference type="PANTHER" id="PTHR42709">
    <property type="entry name" value="ALKALINE PHOSPHATASE LIKE PROTEIN"/>
    <property type="match status" value="1"/>
</dbReference>
<evidence type="ECO:0000256" key="1">
    <source>
        <dbReference type="SAM" id="Phobius"/>
    </source>
</evidence>
<feature type="domain" description="VTT" evidence="2">
    <location>
        <begin position="32"/>
        <end position="131"/>
    </location>
</feature>
<sequence length="142" mass="15532">MSSLLTLGAMFASSFTSATLLPGNSEIVLTALLLAGQVSPWWLVLTAIVGNILGGLTNVIIGRLLPDMKPQRGLQLSLRWLQRYGAVTLLLSWVPIIGDLLCVLAGWLRMPWVPVALYLSIGKAVRYVVLAWLTLQGMSWWS</sequence>
<dbReference type="OrthoDB" id="9814483at2"/>
<dbReference type="InterPro" id="IPR032816">
    <property type="entry name" value="VTT_dom"/>
</dbReference>
<evidence type="ECO:0000259" key="2">
    <source>
        <dbReference type="Pfam" id="PF09335"/>
    </source>
</evidence>
<dbReference type="PATRIC" id="fig|1453496.5.peg.971"/>
<dbReference type="GeneID" id="78450670"/>
<keyword evidence="1" id="KW-0472">Membrane</keyword>
<dbReference type="Pfam" id="PF09335">
    <property type="entry name" value="VTT_dom"/>
    <property type="match status" value="1"/>
</dbReference>
<dbReference type="RefSeq" id="WP_025801546.1">
    <property type="nucleotide sequence ID" value="NZ_CP009706.1"/>
</dbReference>
<protein>
    <submittedName>
        <fullName evidence="3">Membrane protein</fullName>
    </submittedName>
</protein>
<reference evidence="3 4" key="1">
    <citation type="journal article" date="2014" name="Gut Pathog.">
        <title>Gene clusters of Hafnia alvei strain FB1 important in survival and pathogenesis: a draft genome perspective.</title>
        <authorList>
            <person name="Tan J.Y."/>
            <person name="Yin W.F."/>
            <person name="Chan K.G."/>
        </authorList>
    </citation>
    <scope>NUCLEOTIDE SEQUENCE [LARGE SCALE GENOMIC DNA]</scope>
    <source>
        <strain evidence="3 4">FB1</strain>
    </source>
</reference>
<name>A0A097QZA2_HAFAL</name>
<feature type="transmembrane region" description="Helical" evidence="1">
    <location>
        <begin position="86"/>
        <end position="109"/>
    </location>
</feature>
<dbReference type="HOGENOM" id="CLU_125997_0_0_6"/>
<dbReference type="EMBL" id="CP009706">
    <property type="protein sequence ID" value="AIU71792.1"/>
    <property type="molecule type" value="Genomic_DNA"/>
</dbReference>
<dbReference type="AlphaFoldDB" id="A0A097QZA2"/>
<dbReference type="GO" id="GO:0005886">
    <property type="term" value="C:plasma membrane"/>
    <property type="evidence" value="ECO:0007669"/>
    <property type="project" value="UniProtKB-ARBA"/>
</dbReference>
<gene>
    <name evidence="3" type="ORF">AT03_04875</name>
</gene>
<dbReference type="PANTHER" id="PTHR42709:SF4">
    <property type="entry name" value="INNER MEMBRANE PROTEIN YQAA"/>
    <property type="match status" value="1"/>
</dbReference>
<dbReference type="InterPro" id="IPR051311">
    <property type="entry name" value="DedA_domain"/>
</dbReference>
<keyword evidence="4" id="KW-1185">Reference proteome</keyword>
<feature type="transmembrane region" description="Helical" evidence="1">
    <location>
        <begin position="115"/>
        <end position="135"/>
    </location>
</feature>
<keyword evidence="1" id="KW-0812">Transmembrane</keyword>
<feature type="transmembrane region" description="Helical" evidence="1">
    <location>
        <begin position="41"/>
        <end position="65"/>
    </location>
</feature>
<organism evidence="3 4">
    <name type="scientific">Hafnia alvei FB1</name>
    <dbReference type="NCBI Taxonomy" id="1453496"/>
    <lineage>
        <taxon>Bacteria</taxon>
        <taxon>Pseudomonadati</taxon>
        <taxon>Pseudomonadota</taxon>
        <taxon>Gammaproteobacteria</taxon>
        <taxon>Enterobacterales</taxon>
        <taxon>Hafniaceae</taxon>
        <taxon>Hafnia</taxon>
    </lineage>
</organism>
<dbReference type="KEGG" id="hav:AT03_04875"/>